<evidence type="ECO:0000313" key="1">
    <source>
        <dbReference type="EMBL" id="KOF98233.1"/>
    </source>
</evidence>
<accession>A0A0L8I9P8</accession>
<proteinExistence type="predicted"/>
<protein>
    <submittedName>
        <fullName evidence="1">Uncharacterized protein</fullName>
    </submittedName>
</protein>
<reference evidence="1" key="1">
    <citation type="submission" date="2015-07" db="EMBL/GenBank/DDBJ databases">
        <title>MeaNS - Measles Nucleotide Surveillance Program.</title>
        <authorList>
            <person name="Tran T."/>
            <person name="Druce J."/>
        </authorList>
    </citation>
    <scope>NUCLEOTIDE SEQUENCE</scope>
    <source>
        <strain evidence="1">UCB-OBI-ISO-001</strain>
        <tissue evidence="1">Gonad</tissue>
    </source>
</reference>
<dbReference type="EMBL" id="KQ416196">
    <property type="protein sequence ID" value="KOF98233.1"/>
    <property type="molecule type" value="Genomic_DNA"/>
</dbReference>
<dbReference type="AlphaFoldDB" id="A0A0L8I9P8"/>
<gene>
    <name evidence="1" type="ORF">OCBIM_22026681mg</name>
</gene>
<organism evidence="1">
    <name type="scientific">Octopus bimaculoides</name>
    <name type="common">California two-spotted octopus</name>
    <dbReference type="NCBI Taxonomy" id="37653"/>
    <lineage>
        <taxon>Eukaryota</taxon>
        <taxon>Metazoa</taxon>
        <taxon>Spiralia</taxon>
        <taxon>Lophotrochozoa</taxon>
        <taxon>Mollusca</taxon>
        <taxon>Cephalopoda</taxon>
        <taxon>Coleoidea</taxon>
        <taxon>Octopodiformes</taxon>
        <taxon>Octopoda</taxon>
        <taxon>Incirrata</taxon>
        <taxon>Octopodidae</taxon>
        <taxon>Octopus</taxon>
    </lineage>
</organism>
<sequence length="65" mass="7540">MCNKLNLCCRSCITLMKCKANVRCCLNNRIRIKQNVSSVLKYLNGSTPFLSFHLKFFHAAKNMRN</sequence>
<name>A0A0L8I9P8_OCTBM</name>